<evidence type="ECO:0000313" key="3">
    <source>
        <dbReference type="Proteomes" id="UP000239907"/>
    </source>
</evidence>
<protein>
    <submittedName>
        <fullName evidence="2">Uncharacterized protein</fullName>
    </submittedName>
</protein>
<feature type="signal peptide" evidence="1">
    <location>
        <begin position="1"/>
        <end position="21"/>
    </location>
</feature>
<dbReference type="Proteomes" id="UP000239907">
    <property type="component" value="Unassembled WGS sequence"/>
</dbReference>
<evidence type="ECO:0000256" key="1">
    <source>
        <dbReference type="SAM" id="SignalP"/>
    </source>
</evidence>
<feature type="chain" id="PRO_5015436928" evidence="1">
    <location>
        <begin position="22"/>
        <end position="636"/>
    </location>
</feature>
<sequence length="636" mass="67674">MKSITFYSLLLFIAIQGSALAQWKTETYQLKGGWNAIYLHGDASYTTLDDLLSDGTATNISEVWRWNQGSSSVLYTENPSVQSPGTPEWSIWKRGDAANNTLTKLTANSGYLVRCTGTSSDTHSVALILSPRPPKAQWVREGANLLSFQTKRSAPASIYNFFSTAFPGPVTGSDIYKYIGGDLSASNPLKIFSPSFENLNRNQAYWFEAEVVSDYHGPVEVKLSNPKGVLFSSEGGLVKMTLKNLTQATQQLTITPTASGSPPTGQTAIQGSVPLAIRSFDAQQITYVNTPLTTTAVTLQAGESVEYSLVVDTTAASVSSATEGNYFGSLLTITDAAALIEYELPVSFTKGSVVGLWLGEISVTHIPYTPKAQSIVGSAGQVTGVNIVGRQPEGYAVAPVVSVSPPSVQGVQAVITANISGGTISSFTVTNPGSGYEKAPGIRIAAPPASSSTPLPKPMPLRLLMHLDNAGTNKLLSNVFLGTLDVSGELGLTTSEALLDSDTLEGASRFSVAHLPLDVVTAGTWLAGGILRHQVDIPYNDPTNPFVHQYHPDHDNLDARFETSLAAGDESPSIRRTLYFEFTTTEPTGGSTPLGWGSSILGGNFTETLEGIHSDPITLKGHFQIQRVSSIPTLTQ</sequence>
<reference evidence="2 3" key="1">
    <citation type="submission" date="2016-12" db="EMBL/GenBank/DDBJ databases">
        <title>Study of bacterial adaptation to deep sea.</title>
        <authorList>
            <person name="Song J."/>
            <person name="Yoshizawa S."/>
            <person name="Kogure K."/>
        </authorList>
    </citation>
    <scope>NUCLEOTIDE SEQUENCE [LARGE SCALE GENOMIC DNA]</scope>
    <source>
        <strain evidence="2 3">SAORIC-165</strain>
    </source>
</reference>
<keyword evidence="1" id="KW-0732">Signal</keyword>
<dbReference type="RefSeq" id="WP_105042016.1">
    <property type="nucleotide sequence ID" value="NZ_MQWA01000001.1"/>
</dbReference>
<organism evidence="2 3">
    <name type="scientific">Rubritalea profundi</name>
    <dbReference type="NCBI Taxonomy" id="1658618"/>
    <lineage>
        <taxon>Bacteria</taxon>
        <taxon>Pseudomonadati</taxon>
        <taxon>Verrucomicrobiota</taxon>
        <taxon>Verrucomicrobiia</taxon>
        <taxon>Verrucomicrobiales</taxon>
        <taxon>Rubritaleaceae</taxon>
        <taxon>Rubritalea</taxon>
    </lineage>
</organism>
<keyword evidence="3" id="KW-1185">Reference proteome</keyword>
<gene>
    <name evidence="2" type="ORF">BSZ32_02800</name>
</gene>
<dbReference type="AlphaFoldDB" id="A0A2S7TZ43"/>
<name>A0A2S7TZ43_9BACT</name>
<dbReference type="EMBL" id="MQWA01000001">
    <property type="protein sequence ID" value="PQJ27527.1"/>
    <property type="molecule type" value="Genomic_DNA"/>
</dbReference>
<proteinExistence type="predicted"/>
<evidence type="ECO:0000313" key="2">
    <source>
        <dbReference type="EMBL" id="PQJ27527.1"/>
    </source>
</evidence>
<accession>A0A2S7TZ43</accession>
<dbReference type="OrthoDB" id="6382295at2"/>
<comment type="caution">
    <text evidence="2">The sequence shown here is derived from an EMBL/GenBank/DDBJ whole genome shotgun (WGS) entry which is preliminary data.</text>
</comment>